<evidence type="ECO:0000256" key="2">
    <source>
        <dbReference type="ARBA" id="ARBA00022679"/>
    </source>
</evidence>
<sequence length="402" mass="46090">MQELKLKDFTYHLPEEKIAKYPMANRDASKLLLYRQGEMEHRVFHHLPEILEEGDVLYFNNTKVIPARMHFRKSTGALIEIFLLNPMHPSKVMEEAMQAKKSTEWQCVVGNLKKWKGESLHTTLQINNRLIQFSAFLVDRNKKIVKFTWEEEAISFLDIINHLGETPLPPYLHRESEQADLTTYQTVYGKKEGAVAAPTAGLHFTGKVLEQLQQKGVQLQELTLHVGAGTFQPIKTEEVAQHDMHVEQVVLRRENLLPLVEENKRVVAVGTTSLRTLESTYWFGVKLLKNNGNASFDIAKNDPYNPDWGELPSAAQAMKAVLEYMDHQQCTQLIGHTGIFIYPGYQFRVCEVLITNFHLPASTLILLIAAFVGDDWKKIYEEALKKDYRFLSYGDSSVLFRG</sequence>
<dbReference type="RefSeq" id="WP_346824113.1">
    <property type="nucleotide sequence ID" value="NZ_JBDKWZ010000021.1"/>
</dbReference>
<dbReference type="Pfam" id="PF02547">
    <property type="entry name" value="Queuosine_synth"/>
    <property type="match status" value="1"/>
</dbReference>
<keyword evidence="2 5" id="KW-0808">Transferase</keyword>
<keyword evidence="1 5" id="KW-0963">Cytoplasm</keyword>
<evidence type="ECO:0000256" key="1">
    <source>
        <dbReference type="ARBA" id="ARBA00022490"/>
    </source>
</evidence>
<dbReference type="InterPro" id="IPR042119">
    <property type="entry name" value="QueA_dom2"/>
</dbReference>
<dbReference type="PANTHER" id="PTHR30307">
    <property type="entry name" value="S-ADENOSYLMETHIONINE:TRNA RIBOSYLTRANSFERASE-ISOMERASE"/>
    <property type="match status" value="1"/>
</dbReference>
<dbReference type="InterPro" id="IPR003699">
    <property type="entry name" value="QueA"/>
</dbReference>
<dbReference type="EMBL" id="JBDKWZ010000021">
    <property type="protein sequence ID" value="MEN7551334.1"/>
    <property type="molecule type" value="Genomic_DNA"/>
</dbReference>
<evidence type="ECO:0000313" key="7">
    <source>
        <dbReference type="Proteomes" id="UP001403385"/>
    </source>
</evidence>
<dbReference type="PANTHER" id="PTHR30307:SF0">
    <property type="entry name" value="S-ADENOSYLMETHIONINE:TRNA RIBOSYLTRANSFERASE-ISOMERASE"/>
    <property type="match status" value="1"/>
</dbReference>
<dbReference type="SUPFAM" id="SSF111337">
    <property type="entry name" value="QueA-like"/>
    <property type="match status" value="1"/>
</dbReference>
<comment type="function">
    <text evidence="5">Transfers and isomerizes the ribose moiety from AdoMet to the 7-aminomethyl group of 7-deazaguanine (preQ1-tRNA) to give epoxyqueuosine (oQ-tRNA).</text>
</comment>
<gene>
    <name evidence="5" type="primary">queA</name>
    <name evidence="6" type="ORF">AAG747_25680</name>
</gene>
<dbReference type="InterPro" id="IPR036100">
    <property type="entry name" value="QueA_sf"/>
</dbReference>
<keyword evidence="7" id="KW-1185">Reference proteome</keyword>
<evidence type="ECO:0000256" key="5">
    <source>
        <dbReference type="HAMAP-Rule" id="MF_00113"/>
    </source>
</evidence>
<dbReference type="Gene3D" id="2.40.10.240">
    <property type="entry name" value="QueA-like"/>
    <property type="match status" value="1"/>
</dbReference>
<organism evidence="6 7">
    <name type="scientific">Rapidithrix thailandica</name>
    <dbReference type="NCBI Taxonomy" id="413964"/>
    <lineage>
        <taxon>Bacteria</taxon>
        <taxon>Pseudomonadati</taxon>
        <taxon>Bacteroidota</taxon>
        <taxon>Cytophagia</taxon>
        <taxon>Cytophagales</taxon>
        <taxon>Flammeovirgaceae</taxon>
        <taxon>Rapidithrix</taxon>
    </lineage>
</organism>
<dbReference type="InterPro" id="IPR042118">
    <property type="entry name" value="QueA_dom1"/>
</dbReference>
<dbReference type="GO" id="GO:0008616">
    <property type="term" value="P:tRNA queuosine(34) biosynthetic process"/>
    <property type="evidence" value="ECO:0007669"/>
    <property type="project" value="UniProtKB-UniRule"/>
</dbReference>
<dbReference type="GO" id="GO:0005737">
    <property type="term" value="C:cytoplasm"/>
    <property type="evidence" value="ECO:0007669"/>
    <property type="project" value="UniProtKB-SubCell"/>
</dbReference>
<evidence type="ECO:0000256" key="4">
    <source>
        <dbReference type="ARBA" id="ARBA00022785"/>
    </source>
</evidence>
<keyword evidence="3 5" id="KW-0949">S-adenosyl-L-methionine</keyword>
<comment type="similarity">
    <text evidence="5">Belongs to the QueA family.</text>
</comment>
<comment type="subunit">
    <text evidence="5">Monomer.</text>
</comment>
<proteinExistence type="inferred from homology"/>
<dbReference type="Proteomes" id="UP001403385">
    <property type="component" value="Unassembled WGS sequence"/>
</dbReference>
<dbReference type="EC" id="2.4.99.17" evidence="5"/>
<dbReference type="GO" id="GO:0051075">
    <property type="term" value="F:S-adenosylmethionine:tRNA ribosyltransferase-isomerase activity"/>
    <property type="evidence" value="ECO:0007669"/>
    <property type="project" value="UniProtKB-EC"/>
</dbReference>
<reference evidence="6 7" key="1">
    <citation type="submission" date="2024-04" db="EMBL/GenBank/DDBJ databases">
        <title>Novel genus in family Flammeovirgaceae.</title>
        <authorList>
            <person name="Nguyen T.H."/>
            <person name="Vuong T.Q."/>
            <person name="Le H."/>
            <person name="Kim S.-G."/>
        </authorList>
    </citation>
    <scope>NUCLEOTIDE SEQUENCE [LARGE SCALE GENOMIC DNA]</scope>
    <source>
        <strain evidence="6 7">JCM 23209</strain>
    </source>
</reference>
<name>A0AAW9SEH2_9BACT</name>
<comment type="caution">
    <text evidence="6">The sequence shown here is derived from an EMBL/GenBank/DDBJ whole genome shotgun (WGS) entry which is preliminary data.</text>
</comment>
<accession>A0AAW9SEH2</accession>
<dbReference type="AlphaFoldDB" id="A0AAW9SEH2"/>
<comment type="subcellular location">
    <subcellularLocation>
        <location evidence="5">Cytoplasm</location>
    </subcellularLocation>
</comment>
<comment type="pathway">
    <text evidence="5">tRNA modification; tRNA-queuosine biosynthesis.</text>
</comment>
<keyword evidence="4 5" id="KW-0671">Queuosine biosynthesis</keyword>
<evidence type="ECO:0000256" key="3">
    <source>
        <dbReference type="ARBA" id="ARBA00022691"/>
    </source>
</evidence>
<evidence type="ECO:0000313" key="6">
    <source>
        <dbReference type="EMBL" id="MEN7551334.1"/>
    </source>
</evidence>
<dbReference type="Gene3D" id="3.40.1780.10">
    <property type="entry name" value="QueA-like"/>
    <property type="match status" value="2"/>
</dbReference>
<protein>
    <recommendedName>
        <fullName evidence="5">S-adenosylmethionine:tRNA ribosyltransferase-isomerase</fullName>
        <ecNumber evidence="5">2.4.99.17</ecNumber>
    </recommendedName>
    <alternativeName>
        <fullName evidence="5">Queuosine biosynthesis protein QueA</fullName>
    </alternativeName>
</protein>
<comment type="catalytic activity">
    <reaction evidence="5">
        <text>7-aminomethyl-7-carbaguanosine(34) in tRNA + S-adenosyl-L-methionine = epoxyqueuosine(34) in tRNA + adenine + L-methionine + 2 H(+)</text>
        <dbReference type="Rhea" id="RHEA:32155"/>
        <dbReference type="Rhea" id="RHEA-COMP:10342"/>
        <dbReference type="Rhea" id="RHEA-COMP:18582"/>
        <dbReference type="ChEBI" id="CHEBI:15378"/>
        <dbReference type="ChEBI" id="CHEBI:16708"/>
        <dbReference type="ChEBI" id="CHEBI:57844"/>
        <dbReference type="ChEBI" id="CHEBI:59789"/>
        <dbReference type="ChEBI" id="CHEBI:82833"/>
        <dbReference type="ChEBI" id="CHEBI:194443"/>
        <dbReference type="EC" id="2.4.99.17"/>
    </reaction>
</comment>
<dbReference type="HAMAP" id="MF_00113">
    <property type="entry name" value="QueA"/>
    <property type="match status" value="1"/>
</dbReference>